<name>A0ABS6KEZ9_9FIRM</name>
<keyword evidence="2" id="KW-0597">Phosphoprotein</keyword>
<accession>A0ABS6KEZ9</accession>
<dbReference type="InterPro" id="IPR050640">
    <property type="entry name" value="Bact_2-comp_sensor_kinase"/>
</dbReference>
<keyword evidence="3" id="KW-0808">Transferase</keyword>
<dbReference type="PANTHER" id="PTHR34220">
    <property type="entry name" value="SENSOR HISTIDINE KINASE YPDA"/>
    <property type="match status" value="1"/>
</dbReference>
<dbReference type="Pfam" id="PF06580">
    <property type="entry name" value="His_kinase"/>
    <property type="match status" value="1"/>
</dbReference>
<dbReference type="InterPro" id="IPR003660">
    <property type="entry name" value="HAMP_dom"/>
</dbReference>
<feature type="transmembrane region" description="Helical" evidence="4">
    <location>
        <begin position="281"/>
        <end position="299"/>
    </location>
</feature>
<sequence length="584" mass="67077">MRKYKFRFKLLLTNVCVIGAVITVFLVSFLWYYLDIRSDQNAEEMERTIQKVSSGMETSIEMLDSIALQLSTNNYIVGVLKDLDVQNPDNYFQSEVVETKRIHEFMWSYILKTDVASRVCIYNRYGDFVYTGNAVDNEKVVEYIRRDHIDSIEQELAQDGIYSLYENCQEDRLTLKSNPGYVSVIRAIQEDPMLRGTPLGYVEVQLSITVLGRMLNTGVDTEYFCVKDLKSKEFLFGSDSEIPESVKDKAIIRRAVPIEKYGIQIEMEQDNSGQAVFMRNMMLTILAVLIVLTGGVFIIQKSILTRLTSPLIKLCESVTRIEGGGAEQGLVLEGGYDEFAHIETAFNQMLGNLRQSMEEVVLARTSELNAQLLALQAQMDPHFIHNAIAVIGALADEGENEKAVLMCQKLSEMIRYNTEYGDARVQVQEEIRHAENYLDLMKVRYEDKFQYQISSGIDWRIQIPKYVLQPLVENCFRHGFKKKGFPWQLEIRCYEDERNWYLEVRDNGVGMDQEQMEEISRQLSLIQTKNPKEMMENLKIGGLSLINVMMRLWMNYGNTMFFEIKMPGIGNEGAVVCIGGLKND</sequence>
<evidence type="ECO:0000259" key="5">
    <source>
        <dbReference type="PROSITE" id="PS50885"/>
    </source>
</evidence>
<feature type="domain" description="HAMP" evidence="5">
    <location>
        <begin position="305"/>
        <end position="358"/>
    </location>
</feature>
<evidence type="ECO:0000256" key="1">
    <source>
        <dbReference type="ARBA" id="ARBA00004370"/>
    </source>
</evidence>
<keyword evidence="6" id="KW-0418">Kinase</keyword>
<dbReference type="PANTHER" id="PTHR34220:SF7">
    <property type="entry name" value="SENSOR HISTIDINE KINASE YPDA"/>
    <property type="match status" value="1"/>
</dbReference>
<dbReference type="PROSITE" id="PS50885">
    <property type="entry name" value="HAMP"/>
    <property type="match status" value="1"/>
</dbReference>
<dbReference type="SUPFAM" id="SSF158472">
    <property type="entry name" value="HAMP domain-like"/>
    <property type="match status" value="1"/>
</dbReference>
<gene>
    <name evidence="6" type="ORF">KTH90_24245</name>
</gene>
<dbReference type="SUPFAM" id="SSF55874">
    <property type="entry name" value="ATPase domain of HSP90 chaperone/DNA topoisomerase II/histidine kinase"/>
    <property type="match status" value="1"/>
</dbReference>
<evidence type="ECO:0000313" key="6">
    <source>
        <dbReference type="EMBL" id="MBU9729106.1"/>
    </source>
</evidence>
<reference evidence="6 7" key="1">
    <citation type="submission" date="2021-06" db="EMBL/GenBank/DDBJ databases">
        <title>Description of novel taxa of the family Lachnospiraceae.</title>
        <authorList>
            <person name="Chaplin A.V."/>
            <person name="Sokolova S.R."/>
            <person name="Pikina A.P."/>
            <person name="Korzhanova M."/>
            <person name="Belova V."/>
            <person name="Korostin D."/>
            <person name="Efimov B.A."/>
        </authorList>
    </citation>
    <scope>NUCLEOTIDE SEQUENCE [LARGE SCALE GENOMIC DNA]</scope>
    <source>
        <strain evidence="6 7">ASD4241</strain>
    </source>
</reference>
<dbReference type="InterPro" id="IPR036890">
    <property type="entry name" value="HATPase_C_sf"/>
</dbReference>
<keyword evidence="4" id="KW-1133">Transmembrane helix</keyword>
<keyword evidence="4" id="KW-0472">Membrane</keyword>
<keyword evidence="4" id="KW-0812">Transmembrane</keyword>
<dbReference type="Gene3D" id="6.10.340.10">
    <property type="match status" value="1"/>
</dbReference>
<keyword evidence="7" id="KW-1185">Reference proteome</keyword>
<comment type="caution">
    <text evidence="6">The sequence shown here is derived from an EMBL/GenBank/DDBJ whole genome shotgun (WGS) entry which is preliminary data.</text>
</comment>
<organism evidence="6 7">
    <name type="scientific">Diplocloster modestus</name>
    <dbReference type="NCBI Taxonomy" id="2850322"/>
    <lineage>
        <taxon>Bacteria</taxon>
        <taxon>Bacillati</taxon>
        <taxon>Bacillota</taxon>
        <taxon>Clostridia</taxon>
        <taxon>Lachnospirales</taxon>
        <taxon>Lachnospiraceae</taxon>
        <taxon>Diplocloster</taxon>
    </lineage>
</organism>
<protein>
    <submittedName>
        <fullName evidence="6">Histidine kinase</fullName>
    </submittedName>
</protein>
<evidence type="ECO:0000313" key="7">
    <source>
        <dbReference type="Proteomes" id="UP001314681"/>
    </source>
</evidence>
<comment type="subcellular location">
    <subcellularLocation>
        <location evidence="1">Membrane</location>
    </subcellularLocation>
</comment>
<feature type="transmembrane region" description="Helical" evidence="4">
    <location>
        <begin position="12"/>
        <end position="34"/>
    </location>
</feature>
<evidence type="ECO:0000256" key="2">
    <source>
        <dbReference type="ARBA" id="ARBA00022553"/>
    </source>
</evidence>
<evidence type="ECO:0000256" key="4">
    <source>
        <dbReference type="SAM" id="Phobius"/>
    </source>
</evidence>
<dbReference type="Gene3D" id="3.30.565.10">
    <property type="entry name" value="Histidine kinase-like ATPase, C-terminal domain"/>
    <property type="match status" value="1"/>
</dbReference>
<dbReference type="InterPro" id="IPR010559">
    <property type="entry name" value="Sig_transdc_His_kin_internal"/>
</dbReference>
<dbReference type="Proteomes" id="UP001314681">
    <property type="component" value="Unassembled WGS sequence"/>
</dbReference>
<evidence type="ECO:0000256" key="3">
    <source>
        <dbReference type="ARBA" id="ARBA00022679"/>
    </source>
</evidence>
<dbReference type="GO" id="GO:0016301">
    <property type="term" value="F:kinase activity"/>
    <property type="evidence" value="ECO:0007669"/>
    <property type="project" value="UniProtKB-KW"/>
</dbReference>
<dbReference type="RefSeq" id="WP_238727587.1">
    <property type="nucleotide sequence ID" value="NZ_JAHQCX010000029.1"/>
</dbReference>
<proteinExistence type="predicted"/>
<dbReference type="EMBL" id="JAHQCX010000029">
    <property type="protein sequence ID" value="MBU9729106.1"/>
    <property type="molecule type" value="Genomic_DNA"/>
</dbReference>